<accession>A0A9Q3K9A1</accession>
<comment type="caution">
    <text evidence="1">The sequence shown here is derived from an EMBL/GenBank/DDBJ whole genome shotgun (WGS) entry which is preliminary data.</text>
</comment>
<evidence type="ECO:0000313" key="1">
    <source>
        <dbReference type="EMBL" id="MBW0577178.1"/>
    </source>
</evidence>
<gene>
    <name evidence="1" type="ORF">O181_116893</name>
</gene>
<reference evidence="1" key="1">
    <citation type="submission" date="2021-03" db="EMBL/GenBank/DDBJ databases">
        <title>Draft genome sequence of rust myrtle Austropuccinia psidii MF-1, a brazilian biotype.</title>
        <authorList>
            <person name="Quecine M.C."/>
            <person name="Pachon D.M.R."/>
            <person name="Bonatelli M.L."/>
            <person name="Correr F.H."/>
            <person name="Franceschini L.M."/>
            <person name="Leite T.F."/>
            <person name="Margarido G.R.A."/>
            <person name="Almeida C.A."/>
            <person name="Ferrarezi J.A."/>
            <person name="Labate C.A."/>
        </authorList>
    </citation>
    <scope>NUCLEOTIDE SEQUENCE</scope>
    <source>
        <strain evidence="1">MF-1</strain>
    </source>
</reference>
<dbReference type="AlphaFoldDB" id="A0A9Q3K9A1"/>
<dbReference type="Proteomes" id="UP000765509">
    <property type="component" value="Unassembled WGS sequence"/>
</dbReference>
<feature type="non-terminal residue" evidence="1">
    <location>
        <position position="1"/>
    </location>
</feature>
<organism evidence="1 2">
    <name type="scientific">Austropuccinia psidii MF-1</name>
    <dbReference type="NCBI Taxonomy" id="1389203"/>
    <lineage>
        <taxon>Eukaryota</taxon>
        <taxon>Fungi</taxon>
        <taxon>Dikarya</taxon>
        <taxon>Basidiomycota</taxon>
        <taxon>Pucciniomycotina</taxon>
        <taxon>Pucciniomycetes</taxon>
        <taxon>Pucciniales</taxon>
        <taxon>Sphaerophragmiaceae</taxon>
        <taxon>Austropuccinia</taxon>
    </lineage>
</organism>
<dbReference type="EMBL" id="AVOT02100070">
    <property type="protein sequence ID" value="MBW0577178.1"/>
    <property type="molecule type" value="Genomic_DNA"/>
</dbReference>
<evidence type="ECO:0000313" key="2">
    <source>
        <dbReference type="Proteomes" id="UP000765509"/>
    </source>
</evidence>
<keyword evidence="2" id="KW-1185">Reference proteome</keyword>
<proteinExistence type="predicted"/>
<sequence length="62" mass="7239">WSIGIILTVSFSTQLLSQRQSQKICIEFLSIEVLWPSRGTYHQSLIFEQDYYENLKSTLDSP</sequence>
<protein>
    <submittedName>
        <fullName evidence="1">Uncharacterized protein</fullName>
    </submittedName>
</protein>
<name>A0A9Q3K9A1_9BASI</name>